<proteinExistence type="predicted"/>
<keyword evidence="3" id="KW-1185">Reference proteome</keyword>
<sequence>MAHRSLLAHDISQGSPGGEIPQDNGRKPAFGVGEGVRGSRDPEA</sequence>
<feature type="region of interest" description="Disordered" evidence="1">
    <location>
        <begin position="1"/>
        <end position="44"/>
    </location>
</feature>
<comment type="caution">
    <text evidence="2">The sequence shown here is derived from an EMBL/GenBank/DDBJ whole genome shotgun (WGS) entry which is preliminary data.</text>
</comment>
<dbReference type="EMBL" id="AWSE01000075">
    <property type="protein sequence ID" value="ERH24013.1"/>
    <property type="molecule type" value="Genomic_DNA"/>
</dbReference>
<accession>U1RWH6</accession>
<dbReference type="AlphaFoldDB" id="U1RWH6"/>
<protein>
    <submittedName>
        <fullName evidence="2">Uncharacterized protein</fullName>
    </submittedName>
</protein>
<reference evidence="2 3" key="1">
    <citation type="submission" date="2013-08" db="EMBL/GenBank/DDBJ databases">
        <authorList>
            <person name="Weinstock G."/>
            <person name="Sodergren E."/>
            <person name="Wylie T."/>
            <person name="Fulton L."/>
            <person name="Fulton R."/>
            <person name="Fronick C."/>
            <person name="O'Laughlin M."/>
            <person name="Godfrey J."/>
            <person name="Miner T."/>
            <person name="Herter B."/>
            <person name="Appelbaum E."/>
            <person name="Cordes M."/>
            <person name="Lek S."/>
            <person name="Wollam A."/>
            <person name="Pepin K.H."/>
            <person name="Palsikar V.B."/>
            <person name="Mitreva M."/>
            <person name="Wilson R.K."/>
        </authorList>
    </citation>
    <scope>NUCLEOTIDE SEQUENCE [LARGE SCALE GENOMIC DNA]</scope>
    <source>
        <strain evidence="2 3">F0542</strain>
    </source>
</reference>
<dbReference type="Proteomes" id="UP000016536">
    <property type="component" value="Unassembled WGS sequence"/>
</dbReference>
<name>U1RWH6_9ACTO</name>
<evidence type="ECO:0000256" key="1">
    <source>
        <dbReference type="SAM" id="MobiDB-lite"/>
    </source>
</evidence>
<evidence type="ECO:0000313" key="2">
    <source>
        <dbReference type="EMBL" id="ERH24013.1"/>
    </source>
</evidence>
<organism evidence="2 3">
    <name type="scientific">Actinomyces johnsonii F0542</name>
    <dbReference type="NCBI Taxonomy" id="1321818"/>
    <lineage>
        <taxon>Bacteria</taxon>
        <taxon>Bacillati</taxon>
        <taxon>Actinomycetota</taxon>
        <taxon>Actinomycetes</taxon>
        <taxon>Actinomycetales</taxon>
        <taxon>Actinomycetaceae</taxon>
        <taxon>Actinomyces</taxon>
    </lineage>
</organism>
<dbReference type="HOGENOM" id="CLU_3211347_0_0_11"/>
<gene>
    <name evidence="2" type="ORF">HMPREF1979_01563</name>
</gene>
<evidence type="ECO:0000313" key="3">
    <source>
        <dbReference type="Proteomes" id="UP000016536"/>
    </source>
</evidence>